<dbReference type="PANTHER" id="PTHR43662:SF3">
    <property type="entry name" value="DOMAIN PROTEIN, PUTATIVE (AFU_ORTHOLOGUE AFUA_6G11970)-RELATED"/>
    <property type="match status" value="1"/>
</dbReference>
<accession>A0A2U3DZJ6</accession>
<dbReference type="Pfam" id="PF09362">
    <property type="entry name" value="DUF1996"/>
    <property type="match status" value="1"/>
</dbReference>
<dbReference type="InterPro" id="IPR018535">
    <property type="entry name" value="DUF1996"/>
</dbReference>
<sequence>MAPAFFSSAPGQSFRWIIWSTKRIFDNPRCAFNFRGLFIVQCGPLTVQRGDPIVFPGTISPHVHAVVGGTAFQLEMTAEQARSSKSTTCNKMLDKSNYWQPQLYHQDRDGKFELIKFLGINAYYIDRTCDFEPGRQDCGSTKGAIAPPAGLRMVVGSPLRRNFDQSNPEHRAISHVCLAPGQDTVELRQAPCEEMRAQTYFPSCWNGKDLDSPDHKSHMAFPAIGDYNGGVCPESHPVAIVSVFTEFFYNTRQVKDFNRWVYSEGDGVGYALHGDYLQGWEDQDRLERAMATCTGPSGAEDPNCSLRVGPNGTTGEVTTQPPEKPAPDEEVGRNGKLDKLPGNNPPYFQAAKMRY</sequence>
<proteinExistence type="predicted"/>
<protein>
    <recommendedName>
        <fullName evidence="2">DUF1996 domain-containing protein</fullName>
    </recommendedName>
</protein>
<gene>
    <name evidence="3" type="ORF">PCL_02601</name>
</gene>
<evidence type="ECO:0000259" key="2">
    <source>
        <dbReference type="Pfam" id="PF09362"/>
    </source>
</evidence>
<comment type="caution">
    <text evidence="3">The sequence shown here is derived from an EMBL/GenBank/DDBJ whole genome shotgun (WGS) entry which is preliminary data.</text>
</comment>
<dbReference type="PANTHER" id="PTHR43662">
    <property type="match status" value="1"/>
</dbReference>
<feature type="compositionally biased region" description="Polar residues" evidence="1">
    <location>
        <begin position="311"/>
        <end position="321"/>
    </location>
</feature>
<feature type="compositionally biased region" description="Basic and acidic residues" evidence="1">
    <location>
        <begin position="325"/>
        <end position="339"/>
    </location>
</feature>
<feature type="domain" description="DUF1996" evidence="2">
    <location>
        <begin position="51"/>
        <end position="280"/>
    </location>
</feature>
<evidence type="ECO:0000256" key="1">
    <source>
        <dbReference type="SAM" id="MobiDB-lite"/>
    </source>
</evidence>
<dbReference type="Proteomes" id="UP000245956">
    <property type="component" value="Unassembled WGS sequence"/>
</dbReference>
<dbReference type="EMBL" id="LCWV01000017">
    <property type="protein sequence ID" value="PWI67680.1"/>
    <property type="molecule type" value="Genomic_DNA"/>
</dbReference>
<name>A0A2U3DZJ6_PURLI</name>
<organism evidence="3 4">
    <name type="scientific">Purpureocillium lilacinum</name>
    <name type="common">Paecilomyces lilacinus</name>
    <dbReference type="NCBI Taxonomy" id="33203"/>
    <lineage>
        <taxon>Eukaryota</taxon>
        <taxon>Fungi</taxon>
        <taxon>Dikarya</taxon>
        <taxon>Ascomycota</taxon>
        <taxon>Pezizomycotina</taxon>
        <taxon>Sordariomycetes</taxon>
        <taxon>Hypocreomycetidae</taxon>
        <taxon>Hypocreales</taxon>
        <taxon>Ophiocordycipitaceae</taxon>
        <taxon>Purpureocillium</taxon>
    </lineage>
</organism>
<evidence type="ECO:0000313" key="4">
    <source>
        <dbReference type="Proteomes" id="UP000245956"/>
    </source>
</evidence>
<reference evidence="3 4" key="1">
    <citation type="journal article" date="2016" name="Front. Microbiol.">
        <title>Genome and transcriptome sequences reveal the specific parasitism of the nematophagous Purpureocillium lilacinum 36-1.</title>
        <authorList>
            <person name="Xie J."/>
            <person name="Li S."/>
            <person name="Mo C."/>
            <person name="Xiao X."/>
            <person name="Peng D."/>
            <person name="Wang G."/>
            <person name="Xiao Y."/>
        </authorList>
    </citation>
    <scope>NUCLEOTIDE SEQUENCE [LARGE SCALE GENOMIC DNA]</scope>
    <source>
        <strain evidence="3 4">36-1</strain>
    </source>
</reference>
<feature type="region of interest" description="Disordered" evidence="1">
    <location>
        <begin position="294"/>
        <end position="355"/>
    </location>
</feature>
<evidence type="ECO:0000313" key="3">
    <source>
        <dbReference type="EMBL" id="PWI67680.1"/>
    </source>
</evidence>
<dbReference type="AlphaFoldDB" id="A0A2U3DZJ6"/>